<name>A0A401KZH9_ASPAW</name>
<gene>
    <name evidence="2" type="ORF">AAWM_07362</name>
</gene>
<comment type="caution">
    <text evidence="2">The sequence shown here is derived from an EMBL/GenBank/DDBJ whole genome shotgun (WGS) entry which is preliminary data.</text>
</comment>
<accession>A0A401KZH9</accession>
<feature type="region of interest" description="Disordered" evidence="1">
    <location>
        <begin position="165"/>
        <end position="190"/>
    </location>
</feature>
<dbReference type="Proteomes" id="UP000286921">
    <property type="component" value="Unassembled WGS sequence"/>
</dbReference>
<evidence type="ECO:0000256" key="1">
    <source>
        <dbReference type="SAM" id="MobiDB-lite"/>
    </source>
</evidence>
<dbReference type="AlphaFoldDB" id="A0A401KZH9"/>
<feature type="region of interest" description="Disordered" evidence="1">
    <location>
        <begin position="259"/>
        <end position="297"/>
    </location>
</feature>
<evidence type="ECO:0000313" key="2">
    <source>
        <dbReference type="EMBL" id="GCB24477.1"/>
    </source>
</evidence>
<evidence type="ECO:0000313" key="3">
    <source>
        <dbReference type="Proteomes" id="UP000286921"/>
    </source>
</evidence>
<protein>
    <submittedName>
        <fullName evidence="2">Uncharacterized protein</fullName>
    </submittedName>
</protein>
<keyword evidence="3" id="KW-1185">Reference proteome</keyword>
<sequence>MPLPGLQGDLGILSILAARYATIRSVVTPVVLVFANRTRPPAAPNTHSCVPFHSSAHPPVTPVNVYLPQLAHLTRPTGQLHATPPIQSGLPAPPCPNPRPSTAILALPWPPRCLAIRARPTPIPARLSPRRLASPHLTWPTGQFPSPARTHATLRGHRTPACLAPRRERRPVSRPRPTGAPAQRGRPSCVQTFCGPKVIRGDAHRPTASWRPSRAANWSMALCRARGPGRPPCLDPARVKSTRCRIHSVLGWVSPAKSNGQLANEVGRKRRREGPLAHGRESHPRGPLQPPGAAGPQQGYLTAYTTRLVTSVVCRGFIPARGDIAIRQPAPRGFSLGAVASLLRCMARRPIRIQLRRAGQHRRVPARILT</sequence>
<proteinExistence type="predicted"/>
<organism evidence="2 3">
    <name type="scientific">Aspergillus awamori</name>
    <name type="common">Black koji mold</name>
    <dbReference type="NCBI Taxonomy" id="105351"/>
    <lineage>
        <taxon>Eukaryota</taxon>
        <taxon>Fungi</taxon>
        <taxon>Dikarya</taxon>
        <taxon>Ascomycota</taxon>
        <taxon>Pezizomycotina</taxon>
        <taxon>Eurotiomycetes</taxon>
        <taxon>Eurotiomycetidae</taxon>
        <taxon>Eurotiales</taxon>
        <taxon>Aspergillaceae</taxon>
        <taxon>Aspergillus</taxon>
    </lineage>
</organism>
<reference evidence="2 3" key="1">
    <citation type="submission" date="2016-09" db="EMBL/GenBank/DDBJ databases">
        <title>Aspergillus awamori IFM 58123T.</title>
        <authorList>
            <person name="Kusuya Y."/>
            <person name="Shimizu M."/>
            <person name="Takahashi H."/>
            <person name="Yaguchi T."/>
        </authorList>
    </citation>
    <scope>NUCLEOTIDE SEQUENCE [LARGE SCALE GENOMIC DNA]</scope>
    <source>
        <strain evidence="2 3">IFM 58123</strain>
    </source>
</reference>
<dbReference type="EMBL" id="BDHI01000020">
    <property type="protein sequence ID" value="GCB24477.1"/>
    <property type="molecule type" value="Genomic_DNA"/>
</dbReference>
<feature type="compositionally biased region" description="Basic and acidic residues" evidence="1">
    <location>
        <begin position="273"/>
        <end position="284"/>
    </location>
</feature>